<dbReference type="AlphaFoldDB" id="A0A3S5B1N8"/>
<comment type="caution">
    <text evidence="2">The sequence shown here is derived from an EMBL/GenBank/DDBJ whole genome shotgun (WGS) entry which is preliminary data.</text>
</comment>
<dbReference type="EMBL" id="CAAALY010256218">
    <property type="protein sequence ID" value="VEL37875.1"/>
    <property type="molecule type" value="Genomic_DNA"/>
</dbReference>
<reference evidence="2" key="1">
    <citation type="submission" date="2018-11" db="EMBL/GenBank/DDBJ databases">
        <authorList>
            <consortium name="Pathogen Informatics"/>
        </authorList>
    </citation>
    <scope>NUCLEOTIDE SEQUENCE</scope>
</reference>
<keyword evidence="3" id="KW-1185">Reference proteome</keyword>
<evidence type="ECO:0000313" key="2">
    <source>
        <dbReference type="EMBL" id="VEL37875.1"/>
    </source>
</evidence>
<organism evidence="2 3">
    <name type="scientific">Protopolystoma xenopodis</name>
    <dbReference type="NCBI Taxonomy" id="117903"/>
    <lineage>
        <taxon>Eukaryota</taxon>
        <taxon>Metazoa</taxon>
        <taxon>Spiralia</taxon>
        <taxon>Lophotrochozoa</taxon>
        <taxon>Platyhelminthes</taxon>
        <taxon>Monogenea</taxon>
        <taxon>Polyopisthocotylea</taxon>
        <taxon>Polystomatidea</taxon>
        <taxon>Polystomatidae</taxon>
        <taxon>Protopolystoma</taxon>
    </lineage>
</organism>
<feature type="compositionally biased region" description="Low complexity" evidence="1">
    <location>
        <begin position="157"/>
        <end position="173"/>
    </location>
</feature>
<sequence length="333" mass="35907">MGELERLLLQVQMQAQQQQQQQISLQPVQQQRQVPAAPLTRSLATLATGGLTTQQLGRVSAGASSDAIMAMDQQRRLTLHRARLALTEQEKRLFDELRSLRTQQVNVSSERLGPATSAEAEAGLARYGGAMRMGLSLGWRETGEMTGYRGRGRGRGRAQTGRSLSSLGRSGSGSTREQLLRLYSDASAELGCLAGGPGDDVLLESIPGGPIVTASLGQTGTMMRQRHYSESALAENAELTGLVSLNKFLNSPNRKSKEDCLAIVVIELRDEILGPLSSEPHPSAPSLHLSRVVRPLQNSPSPNKKPKSAFEYPLSDDSVALQACRGVKSVIML</sequence>
<dbReference type="Proteomes" id="UP000784294">
    <property type="component" value="Unassembled WGS sequence"/>
</dbReference>
<evidence type="ECO:0000256" key="1">
    <source>
        <dbReference type="SAM" id="MobiDB-lite"/>
    </source>
</evidence>
<proteinExistence type="predicted"/>
<feature type="region of interest" description="Disordered" evidence="1">
    <location>
        <begin position="146"/>
        <end position="173"/>
    </location>
</feature>
<evidence type="ECO:0000313" key="3">
    <source>
        <dbReference type="Proteomes" id="UP000784294"/>
    </source>
</evidence>
<protein>
    <submittedName>
        <fullName evidence="2">Uncharacterized protein</fullName>
    </submittedName>
</protein>
<name>A0A3S5B1N8_9PLAT</name>
<accession>A0A3S5B1N8</accession>
<gene>
    <name evidence="2" type="ORF">PXEA_LOCUS31315</name>
</gene>